<dbReference type="InterPro" id="IPR000582">
    <property type="entry name" value="Acyl-CoA-binding_protein"/>
</dbReference>
<dbReference type="InterPro" id="IPR020631">
    <property type="entry name" value="THF_DH/CycHdrlase_NAD-bd_dom"/>
</dbReference>
<keyword evidence="10" id="KW-1185">Reference proteome</keyword>
<dbReference type="PROSITE" id="PS51228">
    <property type="entry name" value="ACB_2"/>
    <property type="match status" value="1"/>
</dbReference>
<dbReference type="Pfam" id="PF02882">
    <property type="entry name" value="THF_DHG_CYH_C"/>
    <property type="match status" value="1"/>
</dbReference>
<organism evidence="9 10">
    <name type="scientific">Symbiodinium natans</name>
    <dbReference type="NCBI Taxonomy" id="878477"/>
    <lineage>
        <taxon>Eukaryota</taxon>
        <taxon>Sar</taxon>
        <taxon>Alveolata</taxon>
        <taxon>Dinophyceae</taxon>
        <taxon>Suessiales</taxon>
        <taxon>Symbiodiniaceae</taxon>
        <taxon>Symbiodinium</taxon>
    </lineage>
</organism>
<dbReference type="InterPro" id="IPR020630">
    <property type="entry name" value="THF_DH/CycHdrlase_cat_dom"/>
</dbReference>
<evidence type="ECO:0000256" key="2">
    <source>
        <dbReference type="ARBA" id="ARBA00011738"/>
    </source>
</evidence>
<dbReference type="InterPro" id="IPR046346">
    <property type="entry name" value="Aminoacid_DH-like_N_sf"/>
</dbReference>
<evidence type="ECO:0000256" key="5">
    <source>
        <dbReference type="ARBA" id="ARBA00022857"/>
    </source>
</evidence>
<dbReference type="GO" id="GO:0035999">
    <property type="term" value="P:tetrahydrofolate interconversion"/>
    <property type="evidence" value="ECO:0007669"/>
    <property type="project" value="TreeGrafter"/>
</dbReference>
<dbReference type="Pfam" id="PF00763">
    <property type="entry name" value="THF_DHG_CYH"/>
    <property type="match status" value="1"/>
</dbReference>
<dbReference type="GO" id="GO:0004477">
    <property type="term" value="F:methenyltetrahydrofolate cyclohydrolase activity"/>
    <property type="evidence" value="ECO:0007669"/>
    <property type="project" value="TreeGrafter"/>
</dbReference>
<dbReference type="AlphaFoldDB" id="A0A812RGY7"/>
<gene>
    <name evidence="9" type="ORF">SNAT2548_LOCUS23789</name>
</gene>
<evidence type="ECO:0000256" key="1">
    <source>
        <dbReference type="ARBA" id="ARBA00004777"/>
    </source>
</evidence>
<evidence type="ECO:0000256" key="6">
    <source>
        <dbReference type="ARBA" id="ARBA00023002"/>
    </source>
</evidence>
<keyword evidence="7" id="KW-0511">Multifunctional enzyme</keyword>
<reference evidence="9" key="1">
    <citation type="submission" date="2021-02" db="EMBL/GenBank/DDBJ databases">
        <authorList>
            <person name="Dougan E. K."/>
            <person name="Rhodes N."/>
            <person name="Thang M."/>
            <person name="Chan C."/>
        </authorList>
    </citation>
    <scope>NUCLEOTIDE SEQUENCE</scope>
</reference>
<evidence type="ECO:0000313" key="9">
    <source>
        <dbReference type="EMBL" id="CAE7437750.1"/>
    </source>
</evidence>
<dbReference type="FunFam" id="3.40.50.720:FF:000006">
    <property type="entry name" value="Bifunctional protein FolD"/>
    <property type="match status" value="1"/>
</dbReference>
<dbReference type="InterPro" id="IPR000672">
    <property type="entry name" value="THF_DH/CycHdrlase"/>
</dbReference>
<sequence length="524" mass="55848">MGTSARKAARPTSVQRGAARLLDGKAVAAEIRQELGERTKVLQAQGLIPGLAVVLVGQRPDSESYVRGKTKAAEEVGCQVFNINFPDSVEEVTLIDQILELNEDPRVHGILVQLPLPHHINEQNVLDSISVNKDADGLCSANLGLLARPSGNPLALPCTPAGCMEILRRYDVPVEGKNCVILGRSAIVGMPMMLLMLKQHGTVRLCHSRTDNVAKACSDADILVAAVGCPGFVKGDWLKPGVVVLDVGINRVPDATRKRGYRLQGDVDFESVALKASLITPVPGGVGPMTVAMLLNNTVALAESVLRAKKLRCHEMWKLPVAVNEHGSGLGTHAALELYAWYKQATCGDYQGSQPFSMQGAAKWSAWNQVRGHAPEVAKLAYVKALNEHAPEWISGGALEESETQDRGDGLSMGPAVSTLGCIGSGNPGDVDETPAGQLCQKIADGDVEAKGCPTTALVAVIRNQEAFALLRRDPKLATEAIVLTVSTPTLFAALSLEADKDGMLPLHWAADRGDVDMVRPMQM</sequence>
<dbReference type="Proteomes" id="UP000604046">
    <property type="component" value="Unassembled WGS sequence"/>
</dbReference>
<dbReference type="GO" id="GO:0004488">
    <property type="term" value="F:methylenetetrahydrofolate dehydrogenase (NADP+) activity"/>
    <property type="evidence" value="ECO:0007669"/>
    <property type="project" value="InterPro"/>
</dbReference>
<keyword evidence="6" id="KW-0560">Oxidoreductase</keyword>
<evidence type="ECO:0000256" key="4">
    <source>
        <dbReference type="ARBA" id="ARBA00022801"/>
    </source>
</evidence>
<dbReference type="SUPFAM" id="SSF51735">
    <property type="entry name" value="NAD(P)-binding Rossmann-fold domains"/>
    <property type="match status" value="1"/>
</dbReference>
<dbReference type="GO" id="GO:0000062">
    <property type="term" value="F:fatty-acyl-CoA binding"/>
    <property type="evidence" value="ECO:0007669"/>
    <property type="project" value="InterPro"/>
</dbReference>
<dbReference type="PANTHER" id="PTHR48099:SF5">
    <property type="entry name" value="C-1-TETRAHYDROFOLATE SYNTHASE, CYTOPLASMIC"/>
    <property type="match status" value="1"/>
</dbReference>
<dbReference type="PRINTS" id="PR00085">
    <property type="entry name" value="THFDHDRGNASE"/>
</dbReference>
<dbReference type="InterPro" id="IPR035984">
    <property type="entry name" value="Acyl-CoA-binding_sf"/>
</dbReference>
<comment type="caution">
    <text evidence="9">The sequence shown here is derived from an EMBL/GenBank/DDBJ whole genome shotgun (WGS) entry which is preliminary data.</text>
</comment>
<dbReference type="Pfam" id="PF00887">
    <property type="entry name" value="ACBP"/>
    <property type="match status" value="1"/>
</dbReference>
<dbReference type="PROSITE" id="PS00767">
    <property type="entry name" value="THF_DHG_CYH_2"/>
    <property type="match status" value="1"/>
</dbReference>
<keyword evidence="3" id="KW-0554">One-carbon metabolism</keyword>
<dbReference type="GO" id="GO:0005829">
    <property type="term" value="C:cytosol"/>
    <property type="evidence" value="ECO:0007669"/>
    <property type="project" value="TreeGrafter"/>
</dbReference>
<dbReference type="PANTHER" id="PTHR48099">
    <property type="entry name" value="C-1-TETRAHYDROFOLATE SYNTHASE, CYTOPLASMIC-RELATED"/>
    <property type="match status" value="1"/>
</dbReference>
<comment type="subunit">
    <text evidence="2">Homodimer.</text>
</comment>
<comment type="pathway">
    <text evidence="1">One-carbon metabolism; tetrahydrofolate interconversion.</text>
</comment>
<feature type="domain" description="ACB" evidence="8">
    <location>
        <begin position="312"/>
        <end position="395"/>
    </location>
</feature>
<protein>
    <recommendedName>
        <fullName evidence="8">ACB domain-containing protein</fullName>
    </recommendedName>
</protein>
<dbReference type="OrthoDB" id="5126881at2759"/>
<accession>A0A812RGY7</accession>
<dbReference type="Gene3D" id="3.40.50.10860">
    <property type="entry name" value="Leucine Dehydrogenase, chain A, domain 1"/>
    <property type="match status" value="1"/>
</dbReference>
<dbReference type="HAMAP" id="MF_01576">
    <property type="entry name" value="THF_DHG_CYH"/>
    <property type="match status" value="1"/>
</dbReference>
<evidence type="ECO:0000256" key="7">
    <source>
        <dbReference type="ARBA" id="ARBA00023268"/>
    </source>
</evidence>
<dbReference type="InterPro" id="IPR014352">
    <property type="entry name" value="FERM/acyl-CoA-bd_prot_sf"/>
</dbReference>
<dbReference type="SUPFAM" id="SSF53223">
    <property type="entry name" value="Aminoacid dehydrogenase-like, N-terminal domain"/>
    <property type="match status" value="1"/>
</dbReference>
<dbReference type="Gene3D" id="3.40.50.720">
    <property type="entry name" value="NAD(P)-binding Rossmann-like Domain"/>
    <property type="match status" value="1"/>
</dbReference>
<dbReference type="SUPFAM" id="SSF47027">
    <property type="entry name" value="Acyl-CoA binding protein"/>
    <property type="match status" value="1"/>
</dbReference>
<keyword evidence="5" id="KW-0521">NADP</keyword>
<evidence type="ECO:0000313" key="10">
    <source>
        <dbReference type="Proteomes" id="UP000604046"/>
    </source>
</evidence>
<proteinExistence type="inferred from homology"/>
<dbReference type="CDD" id="cd01080">
    <property type="entry name" value="NAD_bind_m-THF_DH_Cyclohyd"/>
    <property type="match status" value="1"/>
</dbReference>
<evidence type="ECO:0000256" key="3">
    <source>
        <dbReference type="ARBA" id="ARBA00022563"/>
    </source>
</evidence>
<dbReference type="InterPro" id="IPR020867">
    <property type="entry name" value="THF_DH/CycHdrlase_CS"/>
</dbReference>
<dbReference type="EMBL" id="CAJNDS010002335">
    <property type="protein sequence ID" value="CAE7437750.1"/>
    <property type="molecule type" value="Genomic_DNA"/>
</dbReference>
<dbReference type="InterPro" id="IPR036291">
    <property type="entry name" value="NAD(P)-bd_dom_sf"/>
</dbReference>
<dbReference type="FunFam" id="3.40.50.10860:FF:000005">
    <property type="entry name" value="C-1-tetrahydrofolate synthase, cytoplasmic, putative"/>
    <property type="match status" value="1"/>
</dbReference>
<dbReference type="Gene3D" id="1.20.80.10">
    <property type="match status" value="1"/>
</dbReference>
<evidence type="ECO:0000259" key="8">
    <source>
        <dbReference type="PROSITE" id="PS51228"/>
    </source>
</evidence>
<name>A0A812RGY7_9DINO</name>
<keyword evidence="4" id="KW-0378">Hydrolase</keyword>